<keyword evidence="3 6" id="KW-0812">Transmembrane</keyword>
<accession>A0A0N1N1M3</accession>
<feature type="transmembrane region" description="Helical" evidence="6">
    <location>
        <begin position="253"/>
        <end position="276"/>
    </location>
</feature>
<proteinExistence type="predicted"/>
<comment type="caution">
    <text evidence="7">The sequence shown here is derived from an EMBL/GenBank/DDBJ whole genome shotgun (WGS) entry which is preliminary data.</text>
</comment>
<name>A0A0N1N1M3_9HYPH</name>
<dbReference type="GO" id="GO:0015297">
    <property type="term" value="F:antiporter activity"/>
    <property type="evidence" value="ECO:0007669"/>
    <property type="project" value="InterPro"/>
</dbReference>
<gene>
    <name evidence="7" type="ORF">AE618_06725</name>
</gene>
<feature type="transmembrane region" description="Helical" evidence="6">
    <location>
        <begin position="371"/>
        <end position="391"/>
    </location>
</feature>
<evidence type="ECO:0000313" key="8">
    <source>
        <dbReference type="Proteomes" id="UP000037822"/>
    </source>
</evidence>
<feature type="transmembrane region" description="Helical" evidence="6">
    <location>
        <begin position="329"/>
        <end position="351"/>
    </location>
</feature>
<feature type="transmembrane region" description="Helical" evidence="6">
    <location>
        <begin position="427"/>
        <end position="446"/>
    </location>
</feature>
<evidence type="ECO:0000256" key="3">
    <source>
        <dbReference type="ARBA" id="ARBA00022692"/>
    </source>
</evidence>
<evidence type="ECO:0000256" key="2">
    <source>
        <dbReference type="ARBA" id="ARBA00022475"/>
    </source>
</evidence>
<comment type="subcellular location">
    <subcellularLocation>
        <location evidence="1">Cell membrane</location>
        <topology evidence="1">Multi-pass membrane protein</topology>
    </subcellularLocation>
</comment>
<feature type="transmembrane region" description="Helical" evidence="6">
    <location>
        <begin position="205"/>
        <end position="232"/>
    </location>
</feature>
<dbReference type="PANTHER" id="PTHR30250:SF26">
    <property type="entry name" value="PSMA PROTEIN"/>
    <property type="match status" value="1"/>
</dbReference>
<evidence type="ECO:0000256" key="5">
    <source>
        <dbReference type="ARBA" id="ARBA00023136"/>
    </source>
</evidence>
<dbReference type="Pfam" id="PF01554">
    <property type="entry name" value="MatE"/>
    <property type="match status" value="1"/>
</dbReference>
<dbReference type="AlphaFoldDB" id="A0A0N1N1M3"/>
<dbReference type="OrthoDB" id="512217at2"/>
<feature type="transmembrane region" description="Helical" evidence="6">
    <location>
        <begin position="64"/>
        <end position="94"/>
    </location>
</feature>
<protein>
    <submittedName>
        <fullName evidence="7">Uncharacterized protein</fullName>
    </submittedName>
</protein>
<evidence type="ECO:0000256" key="1">
    <source>
        <dbReference type="ARBA" id="ARBA00004651"/>
    </source>
</evidence>
<keyword evidence="4 6" id="KW-1133">Transmembrane helix</keyword>
<feature type="transmembrane region" description="Helical" evidence="6">
    <location>
        <begin position="106"/>
        <end position="129"/>
    </location>
</feature>
<keyword evidence="2" id="KW-1003">Cell membrane</keyword>
<feature type="transmembrane region" description="Helical" evidence="6">
    <location>
        <begin position="296"/>
        <end position="317"/>
    </location>
</feature>
<reference evidence="7 8" key="1">
    <citation type="submission" date="2015-07" db="EMBL/GenBank/DDBJ databases">
        <title>Whole genome sequencing of Bosea vaviloviae isolated from cave pool.</title>
        <authorList>
            <person name="Tan N.E.H."/>
            <person name="Lee Y.P."/>
            <person name="Gan H.M."/>
            <person name="Barton H."/>
            <person name="Savka M.A."/>
        </authorList>
    </citation>
    <scope>NUCLEOTIDE SEQUENCE [LARGE SCALE GENOMIC DNA]</scope>
    <source>
        <strain evidence="7 8">SD260</strain>
    </source>
</reference>
<evidence type="ECO:0000256" key="4">
    <source>
        <dbReference type="ARBA" id="ARBA00022989"/>
    </source>
</evidence>
<dbReference type="PANTHER" id="PTHR30250">
    <property type="entry name" value="PST FAMILY PREDICTED COLANIC ACID TRANSPORTER"/>
    <property type="match status" value="1"/>
</dbReference>
<feature type="transmembrane region" description="Helical" evidence="6">
    <location>
        <begin position="180"/>
        <end position="199"/>
    </location>
</feature>
<dbReference type="InterPro" id="IPR050833">
    <property type="entry name" value="Poly_Biosynth_Transport"/>
</dbReference>
<dbReference type="InterPro" id="IPR002528">
    <property type="entry name" value="MATE_fam"/>
</dbReference>
<evidence type="ECO:0000256" key="6">
    <source>
        <dbReference type="SAM" id="Phobius"/>
    </source>
</evidence>
<feature type="transmembrane region" description="Helical" evidence="6">
    <location>
        <begin position="149"/>
        <end position="168"/>
    </location>
</feature>
<dbReference type="GO" id="GO:0042910">
    <property type="term" value="F:xenobiotic transmembrane transporter activity"/>
    <property type="evidence" value="ECO:0007669"/>
    <property type="project" value="InterPro"/>
</dbReference>
<dbReference type="GO" id="GO:0005886">
    <property type="term" value="C:plasma membrane"/>
    <property type="evidence" value="ECO:0007669"/>
    <property type="project" value="UniProtKB-SubCell"/>
</dbReference>
<dbReference type="Proteomes" id="UP000037822">
    <property type="component" value="Unassembled WGS sequence"/>
</dbReference>
<organism evidence="7 8">
    <name type="scientific">Bosea vaviloviae</name>
    <dbReference type="NCBI Taxonomy" id="1526658"/>
    <lineage>
        <taxon>Bacteria</taxon>
        <taxon>Pseudomonadati</taxon>
        <taxon>Pseudomonadota</taxon>
        <taxon>Alphaproteobacteria</taxon>
        <taxon>Hyphomicrobiales</taxon>
        <taxon>Boseaceae</taxon>
        <taxon>Bosea</taxon>
    </lineage>
</organism>
<sequence length="455" mass="49198">MSAGLLQQVRHTIREKIVAIRTSPVARTTFLAALTDGFNAVAGLVYVIVSTGLLYRYLGPAKFGVWATVFSLTAALAFMDFGLGNAAIGALARAKRRGSATLVRTVLIALMIASIGSGLLILVLSLTALHFGSVDALFGFKPSEISAELSAFIMTFAVLLAASFPINAMGQAMRGLQKAWIFNCSRMTGYIAATFGVWLGQSMSASLMTLLLLSFGLQLLCNAIVGCGVLIWQTRHAGQLRLSRIRRFIGRMLSTGGSYVLFNLARTFGWLLDYVLVIRLIGPEAAAGLAIIQRMYQVVTIGYSILSSALWPVYAYLISGHEWRRLRTLFLAGFSATVGYAVLASMLLFTFREEIAQVWLHNSVLSLTTAYGLFAIWYCVEAAGSSFSVLLNAKGIVTRQATAAVVFASVSFALKLWFVPLYGLTGLVSSTLAGYAVGFVTLLLLIRKIPLFRGR</sequence>
<feature type="transmembrane region" description="Helical" evidence="6">
    <location>
        <begin position="37"/>
        <end position="58"/>
    </location>
</feature>
<feature type="transmembrane region" description="Helical" evidence="6">
    <location>
        <begin position="403"/>
        <end position="421"/>
    </location>
</feature>
<keyword evidence="5 6" id="KW-0472">Membrane</keyword>
<dbReference type="PATRIC" id="fig|1526658.3.peg.2010"/>
<keyword evidence="8" id="KW-1185">Reference proteome</keyword>
<evidence type="ECO:0000313" key="7">
    <source>
        <dbReference type="EMBL" id="KPH81457.1"/>
    </source>
</evidence>
<dbReference type="EMBL" id="LGSZ01000028">
    <property type="protein sequence ID" value="KPH81457.1"/>
    <property type="molecule type" value="Genomic_DNA"/>
</dbReference>